<dbReference type="CDD" id="cd03817">
    <property type="entry name" value="GT4_UGDG-like"/>
    <property type="match status" value="1"/>
</dbReference>
<protein>
    <submittedName>
        <fullName evidence="3">1,2-diacylglycerol 3-glucosyltransferase</fullName>
    </submittedName>
</protein>
<dbReference type="Proteomes" id="UP000000445">
    <property type="component" value="Chromosome"/>
</dbReference>
<accession>B9KAN3</accession>
<dbReference type="PANTHER" id="PTHR45947:SF3">
    <property type="entry name" value="SULFOQUINOVOSYL TRANSFERASE SQD2"/>
    <property type="match status" value="1"/>
</dbReference>
<sequence>MNIGMFSDTYAPQVNGVATSIRLYKKKLTERGHRVFVVAPSAPENEKDVLVVKSIPFPSERQHRISIASTRKILDFVRKEEIQVVHSHSPFFMGFKALKVQEELKLPHVHTYHTLLPEYRHYIPKPFTPSKRMVEHFSAWFCNLVNVVIAPTEDIKAELESYGVKRPIRVLPTGIEVERFESAEAGDLRKKLGLEGKKVLLYVGRIAKEKNVDFLLRIFEKLNSPDLFFVMVGDGPERKEVEEIAKEKKLNLIVTGYVDHEEIPEYYKLGDVFVFASKTETQGLVLLEALASGLPVVALKWKGVKDVLKGCEGAILLDEENEEVFAKTLREILTNTRLKNELSRKGREFVKREWSVERFVGKLEEIYMEAIEEGPLEINASLMIKEFVKFEKLKNFFSKLEERIWR</sequence>
<dbReference type="InterPro" id="IPR028098">
    <property type="entry name" value="Glyco_trans_4-like_N"/>
</dbReference>
<dbReference type="InterPro" id="IPR050194">
    <property type="entry name" value="Glycosyltransferase_grp1"/>
</dbReference>
<dbReference type="Gene3D" id="3.40.50.2000">
    <property type="entry name" value="Glycogen Phosphorylase B"/>
    <property type="match status" value="2"/>
</dbReference>
<evidence type="ECO:0000313" key="4">
    <source>
        <dbReference type="Proteomes" id="UP000000445"/>
    </source>
</evidence>
<dbReference type="GO" id="GO:0016757">
    <property type="term" value="F:glycosyltransferase activity"/>
    <property type="evidence" value="ECO:0007669"/>
    <property type="project" value="InterPro"/>
</dbReference>
<evidence type="ECO:0000259" key="1">
    <source>
        <dbReference type="Pfam" id="PF00534"/>
    </source>
</evidence>
<dbReference type="Pfam" id="PF00534">
    <property type="entry name" value="Glycos_transf_1"/>
    <property type="match status" value="1"/>
</dbReference>
<dbReference type="CAZy" id="GT4">
    <property type="family name" value="Glycosyltransferase Family 4"/>
</dbReference>
<dbReference type="SUPFAM" id="SSF53756">
    <property type="entry name" value="UDP-Glycosyltransferase/glycogen phosphorylase"/>
    <property type="match status" value="1"/>
</dbReference>
<dbReference type="HOGENOM" id="CLU_009583_2_0_0"/>
<dbReference type="STRING" id="309803.CTN_1840"/>
<evidence type="ECO:0000259" key="2">
    <source>
        <dbReference type="Pfam" id="PF13439"/>
    </source>
</evidence>
<reference evidence="3 4" key="1">
    <citation type="journal article" date="2009" name="Biosci. Biotechnol. Biochem.">
        <title>WeGAS: a web-based microbial genome annotation system.</title>
        <authorList>
            <person name="Lee D."/>
            <person name="Seo H."/>
            <person name="Park C."/>
            <person name="Park K."/>
        </authorList>
    </citation>
    <scope>NUCLEOTIDE SEQUENCE [LARGE SCALE GENOMIC DNA]</scope>
    <source>
        <strain evidence="4">ATCC 49049 / DSM 4359 / NBRC 107923 / NS-E</strain>
    </source>
</reference>
<gene>
    <name evidence="3" type="ordered locus">CTN_1840</name>
</gene>
<evidence type="ECO:0000313" key="3">
    <source>
        <dbReference type="EMBL" id="ACM24016.1"/>
    </source>
</evidence>
<dbReference type="EMBL" id="CP000916">
    <property type="protein sequence ID" value="ACM24016.1"/>
    <property type="molecule type" value="Genomic_DNA"/>
</dbReference>
<feature type="domain" description="Glycosyl transferase family 1" evidence="1">
    <location>
        <begin position="188"/>
        <end position="348"/>
    </location>
</feature>
<feature type="domain" description="Glycosyltransferase subfamily 4-like N-terminal" evidence="2">
    <location>
        <begin position="14"/>
        <end position="179"/>
    </location>
</feature>
<dbReference type="PANTHER" id="PTHR45947">
    <property type="entry name" value="SULFOQUINOVOSYL TRANSFERASE SQD2"/>
    <property type="match status" value="1"/>
</dbReference>
<dbReference type="eggNOG" id="COG0438">
    <property type="taxonomic scope" value="Bacteria"/>
</dbReference>
<organism evidence="3 4">
    <name type="scientific">Thermotoga neapolitana (strain ATCC 49049 / DSM 4359 / NBRC 107923 / NS-E)</name>
    <dbReference type="NCBI Taxonomy" id="309803"/>
    <lineage>
        <taxon>Bacteria</taxon>
        <taxon>Thermotogati</taxon>
        <taxon>Thermotogota</taxon>
        <taxon>Thermotogae</taxon>
        <taxon>Thermotogales</taxon>
        <taxon>Thermotogaceae</taxon>
        <taxon>Thermotoga</taxon>
    </lineage>
</organism>
<dbReference type="RefSeq" id="WP_015920252.1">
    <property type="nucleotide sequence ID" value="NC_011978.1"/>
</dbReference>
<keyword evidence="4" id="KW-1185">Reference proteome</keyword>
<dbReference type="InterPro" id="IPR001296">
    <property type="entry name" value="Glyco_trans_1"/>
</dbReference>
<name>B9KAN3_THENN</name>
<proteinExistence type="predicted"/>
<dbReference type="Pfam" id="PF13439">
    <property type="entry name" value="Glyco_transf_4"/>
    <property type="match status" value="1"/>
</dbReference>
<dbReference type="KEGG" id="tna:CTN_1840"/>
<dbReference type="AlphaFoldDB" id="B9KAN3"/>